<dbReference type="Pfam" id="PF13843">
    <property type="entry name" value="DDE_Tnp_1_7"/>
    <property type="match status" value="2"/>
</dbReference>
<proteinExistence type="predicted"/>
<keyword evidence="3" id="KW-1185">Reference proteome</keyword>
<dbReference type="EMBL" id="CAKOGL010000003">
    <property type="protein sequence ID" value="CAH2084541.1"/>
    <property type="molecule type" value="Genomic_DNA"/>
</dbReference>
<dbReference type="PANTHER" id="PTHR46599:SF6">
    <property type="entry name" value="DUAL SPECIFICITY PHOSPHATASE 26"/>
    <property type="match status" value="1"/>
</dbReference>
<evidence type="ECO:0000259" key="1">
    <source>
        <dbReference type="Pfam" id="PF13843"/>
    </source>
</evidence>
<dbReference type="PANTHER" id="PTHR46599">
    <property type="entry name" value="PIGGYBAC TRANSPOSABLE ELEMENT-DERIVED PROTEIN 4"/>
    <property type="match status" value="1"/>
</dbReference>
<dbReference type="InterPro" id="IPR029526">
    <property type="entry name" value="PGBD"/>
</dbReference>
<name>A0AAU9TBR6_EUPED</name>
<reference evidence="2" key="1">
    <citation type="submission" date="2022-03" db="EMBL/GenBank/DDBJ databases">
        <authorList>
            <person name="Tunstrom K."/>
        </authorList>
    </citation>
    <scope>NUCLEOTIDE SEQUENCE</scope>
</reference>
<sequence length="180" mass="21037">MSRDGFREIVKFLRFYVRSTRTQRLTTDKFGLISEVWYNFISNAQSCYTPGPYITIDEQLFPSKCRCRFTQFKGSKPDTIYQGKHYKNVLLLSTMHPDIQIETGTKKKPDVVSFYYSSKYGVDVVDQMARKYSVKAPSRRWPVHTFYNLLDLAEINSSILFCDLNGKNLLINLAVRRRTS</sequence>
<feature type="domain" description="PiggyBac transposable element-derived protein" evidence="1">
    <location>
        <begin position="84"/>
        <end position="157"/>
    </location>
</feature>
<dbReference type="AlphaFoldDB" id="A0AAU9TBR6"/>
<protein>
    <recommendedName>
        <fullName evidence="1">PiggyBac transposable element-derived protein domain-containing protein</fullName>
    </recommendedName>
</protein>
<feature type="domain" description="PiggyBac transposable element-derived protein" evidence="1">
    <location>
        <begin position="1"/>
        <end position="80"/>
    </location>
</feature>
<evidence type="ECO:0000313" key="3">
    <source>
        <dbReference type="Proteomes" id="UP001153954"/>
    </source>
</evidence>
<accession>A0AAU9TBR6</accession>
<dbReference type="Proteomes" id="UP001153954">
    <property type="component" value="Unassembled WGS sequence"/>
</dbReference>
<gene>
    <name evidence="2" type="ORF">EEDITHA_LOCUS1097</name>
</gene>
<organism evidence="2 3">
    <name type="scientific">Euphydryas editha</name>
    <name type="common">Edith's checkerspot</name>
    <dbReference type="NCBI Taxonomy" id="104508"/>
    <lineage>
        <taxon>Eukaryota</taxon>
        <taxon>Metazoa</taxon>
        <taxon>Ecdysozoa</taxon>
        <taxon>Arthropoda</taxon>
        <taxon>Hexapoda</taxon>
        <taxon>Insecta</taxon>
        <taxon>Pterygota</taxon>
        <taxon>Neoptera</taxon>
        <taxon>Endopterygota</taxon>
        <taxon>Lepidoptera</taxon>
        <taxon>Glossata</taxon>
        <taxon>Ditrysia</taxon>
        <taxon>Papilionoidea</taxon>
        <taxon>Nymphalidae</taxon>
        <taxon>Nymphalinae</taxon>
        <taxon>Euphydryas</taxon>
    </lineage>
</organism>
<evidence type="ECO:0000313" key="2">
    <source>
        <dbReference type="EMBL" id="CAH2084541.1"/>
    </source>
</evidence>
<comment type="caution">
    <text evidence="2">The sequence shown here is derived from an EMBL/GenBank/DDBJ whole genome shotgun (WGS) entry which is preliminary data.</text>
</comment>